<comment type="pathway">
    <text evidence="1">Cofactor biosynthesis; NAD(+) biosynthesis; nicotinate D-ribonucleotide from nicotinate: step 1/1.</text>
</comment>
<comment type="caution">
    <text evidence="13">The sequence shown here is derived from an EMBL/GenBank/DDBJ whole genome shotgun (WGS) entry which is preliminary data.</text>
</comment>
<name>K1SHN2_9ZZZZ</name>
<dbReference type="InterPro" id="IPR041525">
    <property type="entry name" value="N/Namide_PRibTrfase"/>
</dbReference>
<accession>K1SHN2</accession>
<keyword evidence="13" id="KW-0328">Glycosyltransferase</keyword>
<evidence type="ECO:0000256" key="8">
    <source>
        <dbReference type="ARBA" id="ARBA00048668"/>
    </source>
</evidence>
<feature type="domain" description="Nicotinate phosphoribosyltransferase C-terminal" evidence="12">
    <location>
        <begin position="357"/>
        <end position="465"/>
    </location>
</feature>
<feature type="coiled-coil region" evidence="9">
    <location>
        <begin position="454"/>
        <end position="481"/>
    </location>
</feature>
<dbReference type="NCBIfam" id="TIGR01513">
    <property type="entry name" value="NAPRTase_put"/>
    <property type="match status" value="1"/>
</dbReference>
<dbReference type="SUPFAM" id="SSF54675">
    <property type="entry name" value="Nicotinate/Quinolinate PRTase N-terminal domain-like"/>
    <property type="match status" value="1"/>
</dbReference>
<evidence type="ECO:0000259" key="10">
    <source>
        <dbReference type="Pfam" id="PF04095"/>
    </source>
</evidence>
<dbReference type="EMBL" id="AJWZ01010989">
    <property type="protein sequence ID" value="EKC46876.1"/>
    <property type="molecule type" value="Genomic_DNA"/>
</dbReference>
<dbReference type="PANTHER" id="PTHR11098:SF1">
    <property type="entry name" value="NICOTINATE PHOSPHORIBOSYLTRANSFERASE"/>
    <property type="match status" value="1"/>
</dbReference>
<keyword evidence="4" id="KW-0597">Phosphoprotein</keyword>
<dbReference type="FunFam" id="3.20.20.70:FF:000076">
    <property type="entry name" value="Nicotinate phosphoribosyltransferase"/>
    <property type="match status" value="1"/>
</dbReference>
<dbReference type="GO" id="GO:0005829">
    <property type="term" value="C:cytosol"/>
    <property type="evidence" value="ECO:0007669"/>
    <property type="project" value="TreeGrafter"/>
</dbReference>
<dbReference type="GO" id="GO:0034355">
    <property type="term" value="P:NAD+ biosynthetic process via the salvage pathway"/>
    <property type="evidence" value="ECO:0007669"/>
    <property type="project" value="TreeGrafter"/>
</dbReference>
<dbReference type="UniPathway" id="UPA00253">
    <property type="reaction ID" value="UER00457"/>
</dbReference>
<keyword evidence="5 13" id="KW-0436">Ligase</keyword>
<dbReference type="InterPro" id="IPR036068">
    <property type="entry name" value="Nicotinate_pribotase-like_C"/>
</dbReference>
<dbReference type="Gene3D" id="3.20.20.70">
    <property type="entry name" value="Aldolase class I"/>
    <property type="match status" value="1"/>
</dbReference>
<dbReference type="PIRSF" id="PIRSF000484">
    <property type="entry name" value="NAPRT"/>
    <property type="match status" value="1"/>
</dbReference>
<reference evidence="13" key="1">
    <citation type="journal article" date="2013" name="Environ. Microbiol.">
        <title>Microbiota from the distal guts of lean and obese adolescents exhibit partial functional redundancy besides clear differences in community structure.</title>
        <authorList>
            <person name="Ferrer M."/>
            <person name="Ruiz A."/>
            <person name="Lanza F."/>
            <person name="Haange S.B."/>
            <person name="Oberbach A."/>
            <person name="Till H."/>
            <person name="Bargiela R."/>
            <person name="Campoy C."/>
            <person name="Segura M.T."/>
            <person name="Richter M."/>
            <person name="von Bergen M."/>
            <person name="Seifert J."/>
            <person name="Suarez A."/>
        </authorList>
    </citation>
    <scope>NUCLEOTIDE SEQUENCE</scope>
</reference>
<feature type="domain" description="Nicotinate/nicotinamide phosphoribosyltransferase" evidence="10">
    <location>
        <begin position="151"/>
        <end position="349"/>
    </location>
</feature>
<dbReference type="InterPro" id="IPR006405">
    <property type="entry name" value="Nic_PRibTrfase_pncB"/>
</dbReference>
<dbReference type="NCBIfam" id="NF006695">
    <property type="entry name" value="PRK09243.1-2"/>
    <property type="match status" value="1"/>
</dbReference>
<comment type="similarity">
    <text evidence="2">Belongs to the NAPRTase family.</text>
</comment>
<protein>
    <recommendedName>
        <fullName evidence="3">nicotinate phosphoribosyltransferase</fullName>
        <ecNumber evidence="3">6.3.4.21</ecNumber>
    </recommendedName>
</protein>
<dbReference type="InterPro" id="IPR040727">
    <property type="entry name" value="NAPRTase_N"/>
</dbReference>
<sequence length="486" mass="54946">MNNKSIMTDFYELTMAQTYFDSGKKDEEVYFDIFFRNNPFNGGYTLSGGLEEIINYVKNFKYGEEEINYLRSLKIFNEKFLNYLSNLEFKGDIFAVPDGTVVFPNEPVITVKADAVTAQLLETALLACFNHGSLVTTAAKRITNEAGNIPVMEFGARRARGIDSSIEASKDAYIGGCCGTSNTYDGMKYNIPVLGTMAHSLVTESDNEYEAFKKYSMSNPDNCVFLVDTYDTLKSGIPNAIKLADEYLKPNGIKFKGIRIDSGDLAYLSKEARKMLDEAGYKDTNICLSNGLNEYTIRDLKNQGACIDSLGVGDNISAAKERLGGVYKLAAVKKDDKIIPKIKVSNDSIKTTNPGYKKTYRFYDKSTGYALGDVIVLAEEKISKNNYTLVHPVDTWKQKRLSNYHVRELQVPIFKNGVLVYKDPSIQDKKKYCENEFKTLYPEVTRIEKPHEYYVDLSEKLRKLKEELIKMQTSKNIENAKVKIKK</sequence>
<evidence type="ECO:0000256" key="1">
    <source>
        <dbReference type="ARBA" id="ARBA00004952"/>
    </source>
</evidence>
<proteinExistence type="inferred from homology"/>
<evidence type="ECO:0000256" key="5">
    <source>
        <dbReference type="ARBA" id="ARBA00022598"/>
    </source>
</evidence>
<dbReference type="InterPro" id="IPR007229">
    <property type="entry name" value="Nic_PRibTrfase-Fam"/>
</dbReference>
<feature type="domain" description="Nicotinate phosphoribosyltransferase N-terminal" evidence="11">
    <location>
        <begin position="7"/>
        <end position="129"/>
    </location>
</feature>
<dbReference type="Gene3D" id="3.20.140.10">
    <property type="entry name" value="nicotinate phosphoribosyltransferase"/>
    <property type="match status" value="1"/>
</dbReference>
<evidence type="ECO:0000256" key="7">
    <source>
        <dbReference type="ARBA" id="ARBA00022679"/>
    </source>
</evidence>
<evidence type="ECO:0000313" key="13">
    <source>
        <dbReference type="EMBL" id="EKC46876.1"/>
    </source>
</evidence>
<comment type="catalytic activity">
    <reaction evidence="8">
        <text>5-phospho-alpha-D-ribose 1-diphosphate + nicotinate + ATP + H2O = nicotinate beta-D-ribonucleotide + ADP + phosphate + diphosphate</text>
        <dbReference type="Rhea" id="RHEA:36163"/>
        <dbReference type="ChEBI" id="CHEBI:15377"/>
        <dbReference type="ChEBI" id="CHEBI:30616"/>
        <dbReference type="ChEBI" id="CHEBI:32544"/>
        <dbReference type="ChEBI" id="CHEBI:33019"/>
        <dbReference type="ChEBI" id="CHEBI:43474"/>
        <dbReference type="ChEBI" id="CHEBI:57502"/>
        <dbReference type="ChEBI" id="CHEBI:58017"/>
        <dbReference type="ChEBI" id="CHEBI:456216"/>
        <dbReference type="EC" id="6.3.4.21"/>
    </reaction>
</comment>
<dbReference type="Pfam" id="PF04095">
    <property type="entry name" value="NAPRTase"/>
    <property type="match status" value="1"/>
</dbReference>
<dbReference type="PANTHER" id="PTHR11098">
    <property type="entry name" value="NICOTINATE PHOSPHORIBOSYLTRANSFERASE"/>
    <property type="match status" value="1"/>
</dbReference>
<dbReference type="AlphaFoldDB" id="K1SHN2"/>
<dbReference type="EC" id="6.3.4.21" evidence="3"/>
<keyword evidence="7 13" id="KW-0808">Transferase</keyword>
<evidence type="ECO:0000259" key="11">
    <source>
        <dbReference type="Pfam" id="PF17767"/>
    </source>
</evidence>
<dbReference type="InterPro" id="IPR041619">
    <property type="entry name" value="NAPRTase_C"/>
</dbReference>
<evidence type="ECO:0000256" key="9">
    <source>
        <dbReference type="SAM" id="Coils"/>
    </source>
</evidence>
<evidence type="ECO:0000256" key="2">
    <source>
        <dbReference type="ARBA" id="ARBA00010897"/>
    </source>
</evidence>
<dbReference type="SUPFAM" id="SSF51690">
    <property type="entry name" value="Nicotinate/Quinolinate PRTase C-terminal domain-like"/>
    <property type="match status" value="1"/>
</dbReference>
<dbReference type="CDD" id="cd01570">
    <property type="entry name" value="NAPRTase_A"/>
    <property type="match status" value="1"/>
</dbReference>
<dbReference type="GO" id="GO:0016757">
    <property type="term" value="F:glycosyltransferase activity"/>
    <property type="evidence" value="ECO:0007669"/>
    <property type="project" value="UniProtKB-KW"/>
</dbReference>
<dbReference type="Pfam" id="PF17767">
    <property type="entry name" value="NAPRTase_N"/>
    <property type="match status" value="1"/>
</dbReference>
<dbReference type="NCBIfam" id="NF009131">
    <property type="entry name" value="PRK12484.1"/>
    <property type="match status" value="1"/>
</dbReference>
<evidence type="ECO:0000259" key="12">
    <source>
        <dbReference type="Pfam" id="PF17956"/>
    </source>
</evidence>
<dbReference type="GO" id="GO:0004516">
    <property type="term" value="F:nicotinate phosphoribosyltransferase activity"/>
    <property type="evidence" value="ECO:0007669"/>
    <property type="project" value="UniProtKB-EC"/>
</dbReference>
<evidence type="ECO:0000256" key="4">
    <source>
        <dbReference type="ARBA" id="ARBA00022553"/>
    </source>
</evidence>
<dbReference type="InterPro" id="IPR013785">
    <property type="entry name" value="Aldolase_TIM"/>
</dbReference>
<gene>
    <name evidence="13" type="ORF">OBE_16008</name>
</gene>
<dbReference type="Pfam" id="PF17956">
    <property type="entry name" value="NAPRTase_C"/>
    <property type="match status" value="1"/>
</dbReference>
<evidence type="ECO:0000256" key="6">
    <source>
        <dbReference type="ARBA" id="ARBA00022642"/>
    </source>
</evidence>
<organism evidence="13">
    <name type="scientific">human gut metagenome</name>
    <dbReference type="NCBI Taxonomy" id="408170"/>
    <lineage>
        <taxon>unclassified sequences</taxon>
        <taxon>metagenomes</taxon>
        <taxon>organismal metagenomes</taxon>
    </lineage>
</organism>
<evidence type="ECO:0000256" key="3">
    <source>
        <dbReference type="ARBA" id="ARBA00013236"/>
    </source>
</evidence>
<keyword evidence="9" id="KW-0175">Coiled coil</keyword>
<keyword evidence="6" id="KW-0662">Pyridine nucleotide biosynthesis</keyword>